<dbReference type="GO" id="GO:0019679">
    <property type="term" value="P:propionate metabolic process, methylcitrate cycle"/>
    <property type="evidence" value="ECO:0007669"/>
    <property type="project" value="UniProtKB-ARBA"/>
</dbReference>
<dbReference type="FunFam" id="3.20.19.10:FF:000001">
    <property type="entry name" value="Aconitate hydratase"/>
    <property type="match status" value="1"/>
</dbReference>
<name>A0AA41QUU0_9MICO</name>
<keyword evidence="8 11" id="KW-0411">Iron-sulfur</keyword>
<dbReference type="GO" id="GO:0006099">
    <property type="term" value="P:tricarboxylic acid cycle"/>
    <property type="evidence" value="ECO:0007669"/>
    <property type="project" value="UniProtKB-KW"/>
</dbReference>
<dbReference type="FunFam" id="3.30.499.10:FF:000002">
    <property type="entry name" value="Aconitate hydratase"/>
    <property type="match status" value="1"/>
</dbReference>
<dbReference type="InterPro" id="IPR018136">
    <property type="entry name" value="Aconitase_4Fe-4S_BS"/>
</dbReference>
<dbReference type="InterPro" id="IPR015931">
    <property type="entry name" value="Acnase/IPM_dHydase_lsu_aba_1/3"/>
</dbReference>
<comment type="cofactor">
    <cofactor evidence="1">
        <name>[4Fe-4S] cluster</name>
        <dbReference type="ChEBI" id="CHEBI:49883"/>
    </cofactor>
</comment>
<comment type="similarity">
    <text evidence="3 11">Belongs to the aconitase/IPM isomerase family.</text>
</comment>
<dbReference type="AlphaFoldDB" id="A0AA41QUU0"/>
<keyword evidence="7 11" id="KW-0408">Iron</keyword>
<keyword evidence="4" id="KW-0816">Tricarboxylic acid cycle</keyword>
<dbReference type="Pfam" id="PF00330">
    <property type="entry name" value="Aconitase"/>
    <property type="match status" value="1"/>
</dbReference>
<dbReference type="PANTHER" id="PTHR11670">
    <property type="entry name" value="ACONITASE/IRON-RESPONSIVE ELEMENT FAMILY MEMBER"/>
    <property type="match status" value="1"/>
</dbReference>
<evidence type="ECO:0000256" key="1">
    <source>
        <dbReference type="ARBA" id="ARBA00001966"/>
    </source>
</evidence>
<dbReference type="InterPro" id="IPR001030">
    <property type="entry name" value="Acoase/IPM_deHydtase_lsu_aba"/>
</dbReference>
<comment type="catalytic activity">
    <reaction evidence="10 11">
        <text>citrate = D-threo-isocitrate</text>
        <dbReference type="Rhea" id="RHEA:10336"/>
        <dbReference type="ChEBI" id="CHEBI:15562"/>
        <dbReference type="ChEBI" id="CHEBI:16947"/>
        <dbReference type="EC" id="4.2.1.3"/>
    </reaction>
</comment>
<dbReference type="NCBIfam" id="TIGR01341">
    <property type="entry name" value="aconitase_1"/>
    <property type="match status" value="1"/>
</dbReference>
<comment type="pathway">
    <text evidence="2">Carbohydrate metabolism; tricarboxylic acid cycle; isocitrate from oxaloacetate: step 2/2.</text>
</comment>
<keyword evidence="11" id="KW-0004">4Fe-4S</keyword>
<dbReference type="SUPFAM" id="SSF53732">
    <property type="entry name" value="Aconitase iron-sulfur domain"/>
    <property type="match status" value="1"/>
</dbReference>
<keyword evidence="6" id="KW-0694">RNA-binding</keyword>
<evidence type="ECO:0000256" key="2">
    <source>
        <dbReference type="ARBA" id="ARBA00004717"/>
    </source>
</evidence>
<protein>
    <recommendedName>
        <fullName evidence="11">Aconitate hydratase</fullName>
        <shortName evidence="11">Aconitase</shortName>
        <ecNumber evidence="11">4.2.1.3</ecNumber>
    </recommendedName>
</protein>
<dbReference type="InterPro" id="IPR006249">
    <property type="entry name" value="Aconitase/IRP2"/>
</dbReference>
<evidence type="ECO:0000256" key="10">
    <source>
        <dbReference type="ARBA" id="ARBA00023501"/>
    </source>
</evidence>
<gene>
    <name evidence="14" type="primary">acnA</name>
    <name evidence="14" type="ORF">MQH31_06695</name>
</gene>
<dbReference type="Gene3D" id="6.10.190.10">
    <property type="match status" value="1"/>
</dbReference>
<evidence type="ECO:0000256" key="8">
    <source>
        <dbReference type="ARBA" id="ARBA00023014"/>
    </source>
</evidence>
<feature type="domain" description="Aconitase/3-isopropylmalate dehydratase large subunit alpha/beta/alpha" evidence="12">
    <location>
        <begin position="72"/>
        <end position="600"/>
    </location>
</feature>
<evidence type="ECO:0000256" key="9">
    <source>
        <dbReference type="ARBA" id="ARBA00023239"/>
    </source>
</evidence>
<evidence type="ECO:0000256" key="7">
    <source>
        <dbReference type="ARBA" id="ARBA00023004"/>
    </source>
</evidence>
<evidence type="ECO:0000256" key="11">
    <source>
        <dbReference type="RuleBase" id="RU361275"/>
    </source>
</evidence>
<dbReference type="GO" id="GO:0003723">
    <property type="term" value="F:RNA binding"/>
    <property type="evidence" value="ECO:0007669"/>
    <property type="project" value="UniProtKB-KW"/>
</dbReference>
<proteinExistence type="inferred from homology"/>
<keyword evidence="9 11" id="KW-0456">Lyase</keyword>
<dbReference type="FunFam" id="3.30.499.10:FF:000009">
    <property type="entry name" value="Aconitate hydratase"/>
    <property type="match status" value="1"/>
</dbReference>
<evidence type="ECO:0000256" key="6">
    <source>
        <dbReference type="ARBA" id="ARBA00022884"/>
    </source>
</evidence>
<dbReference type="GO" id="GO:0003994">
    <property type="term" value="F:aconitate hydratase activity"/>
    <property type="evidence" value="ECO:0007669"/>
    <property type="project" value="UniProtKB-EC"/>
</dbReference>
<evidence type="ECO:0000313" key="14">
    <source>
        <dbReference type="EMBL" id="MCI4657498.1"/>
    </source>
</evidence>
<dbReference type="EC" id="4.2.1.3" evidence="11"/>
<dbReference type="GO" id="GO:0051539">
    <property type="term" value="F:4 iron, 4 sulfur cluster binding"/>
    <property type="evidence" value="ECO:0007669"/>
    <property type="project" value="UniProtKB-KW"/>
</dbReference>
<accession>A0AA41QUU0</accession>
<dbReference type="CDD" id="cd01580">
    <property type="entry name" value="AcnA_IRP_Swivel"/>
    <property type="match status" value="1"/>
</dbReference>
<dbReference type="Pfam" id="PF00694">
    <property type="entry name" value="Aconitase_C"/>
    <property type="match status" value="1"/>
</dbReference>
<dbReference type="Proteomes" id="UP001165341">
    <property type="component" value="Unassembled WGS sequence"/>
</dbReference>
<dbReference type="PRINTS" id="PR00415">
    <property type="entry name" value="ACONITASE"/>
</dbReference>
<evidence type="ECO:0000259" key="13">
    <source>
        <dbReference type="Pfam" id="PF00694"/>
    </source>
</evidence>
<dbReference type="NCBIfam" id="NF006757">
    <property type="entry name" value="PRK09277.1"/>
    <property type="match status" value="1"/>
</dbReference>
<evidence type="ECO:0000313" key="15">
    <source>
        <dbReference type="Proteomes" id="UP001165341"/>
    </source>
</evidence>
<organism evidence="14 15">
    <name type="scientific">Cryobacterium zhongshanensis</name>
    <dbReference type="NCBI Taxonomy" id="2928153"/>
    <lineage>
        <taxon>Bacteria</taxon>
        <taxon>Bacillati</taxon>
        <taxon>Actinomycetota</taxon>
        <taxon>Actinomycetes</taxon>
        <taxon>Micrococcales</taxon>
        <taxon>Microbacteriaceae</taxon>
        <taxon>Cryobacterium</taxon>
    </lineage>
</organism>
<evidence type="ECO:0000256" key="3">
    <source>
        <dbReference type="ARBA" id="ARBA00007185"/>
    </source>
</evidence>
<dbReference type="NCBIfam" id="NF009520">
    <property type="entry name" value="PRK12881.1"/>
    <property type="match status" value="1"/>
</dbReference>
<comment type="caution">
    <text evidence="14">The sequence shown here is derived from an EMBL/GenBank/DDBJ whole genome shotgun (WGS) entry which is preliminary data.</text>
</comment>
<keyword evidence="15" id="KW-1185">Reference proteome</keyword>
<dbReference type="Gene3D" id="3.30.499.10">
    <property type="entry name" value="Aconitase, domain 3"/>
    <property type="match status" value="2"/>
</dbReference>
<evidence type="ECO:0000259" key="12">
    <source>
        <dbReference type="Pfam" id="PF00330"/>
    </source>
</evidence>
<dbReference type="SUPFAM" id="SSF52016">
    <property type="entry name" value="LeuD/IlvD-like"/>
    <property type="match status" value="1"/>
</dbReference>
<dbReference type="InterPro" id="IPR044137">
    <property type="entry name" value="AcnA_IRP_Swivel"/>
</dbReference>
<dbReference type="InterPro" id="IPR036008">
    <property type="entry name" value="Aconitase_4Fe-4S_dom"/>
</dbReference>
<dbReference type="GO" id="GO:0046872">
    <property type="term" value="F:metal ion binding"/>
    <property type="evidence" value="ECO:0007669"/>
    <property type="project" value="UniProtKB-KW"/>
</dbReference>
<comment type="function">
    <text evidence="11">Catalyzes the isomerization of citrate to isocitrate via cis-aconitate.</text>
</comment>
<dbReference type="InterPro" id="IPR000573">
    <property type="entry name" value="AconitaseA/IPMdHydase_ssu_swvl"/>
</dbReference>
<dbReference type="EMBL" id="JALGAR010000001">
    <property type="protein sequence ID" value="MCI4657498.1"/>
    <property type="molecule type" value="Genomic_DNA"/>
</dbReference>
<sequence length="940" mass="100733">MVSALNSFGAKDTLRVGATDYEVFRLDSVQGYELLPFSLKVLLENLLRTEDGANITADHIRALGAWVPTSEPDTEIQFTPARVIMQDFTGVPCIVDLATMREAVAELGGDPNKINPLAPAELVIDHSVIADLFGSENALERNVEIEYERNGERYQFLRWGQTAFDDFKVVPPGTGIVHQVNIEYLARVTMTRVVNGVLQAYPDTCVGTDSHTTMVNGLGVLGWGVGGIEAEAAMLGQPVSMLIPKVVGFKLTGSIPTGVTATDVVLTITQMLRKHGVVGKFVEFYGEGVAEVPLANRATIGNMSPEFGSTAAMFPIDDVTLGYLRLTGRSEEQVALVEAYAKLQGLWHDPAREPVFSEYLEIDLGTVVPSIAGPKRPQDRVELSRAKDQFETDLQSYATQDLSQVDAAVEATFPASDPIGFTAQDENSAHAISHTHVSHPPRTISTPVAIETAAGASYTLDHGAVAVAAITSCTNTSNPSVMLAAGLLARNAVKKGLTSKPWVKTTLAPGSKVVTDYYEKAGLTGDLEALGFYTVGYGCTVCIGNTGPLIDEVSAAINENDLAVTAVLSGNRNFEGRISPDVKMNYLASPPLVIAYALAGSMNFDFETDALGDDTEGNPVYLRDIWPDSAEVQSTIDSSIDTAMFTKEYGAVFEGDERWRSLPTPDSEVFEWDSESTYVRKPPYFDGMTLETTPVSDIVGARVLAKLGDSVTTDHISPAGNIKADSPAGAYLVEHGVARGDFNSYGSRRGNHEVMIRGTFANIRLRNQLLDDVEGGYTRDFTVEGAPQSFIYDASQNYQAAGIPLVIFGGKEYGSGSSRDWAAKGTSLLGVKAVITESFERIHRSNLIGMGVVPLQFPAGESWASLGLDGTEVVSIAGLTELNAGVTPKTVHVTASPSENSAAGKATVEFDAVVRIDTPGEADYYRNGGILQYVLRSLVA</sequence>
<reference evidence="14" key="1">
    <citation type="submission" date="2022-03" db="EMBL/GenBank/DDBJ databases">
        <title>Cryobacterium sp. nov. strain ZS14-85, isolated from Antarctic soil.</title>
        <authorList>
            <person name="Li J."/>
            <person name="Niu G."/>
        </authorList>
    </citation>
    <scope>NUCLEOTIDE SEQUENCE</scope>
    <source>
        <strain evidence="14">ZS14-85</strain>
    </source>
</reference>
<feature type="domain" description="Aconitase A/isopropylmalate dehydratase small subunit swivel" evidence="13">
    <location>
        <begin position="730"/>
        <end position="859"/>
    </location>
</feature>
<dbReference type="Gene3D" id="3.20.19.10">
    <property type="entry name" value="Aconitase, domain 4"/>
    <property type="match status" value="1"/>
</dbReference>
<dbReference type="InterPro" id="IPR015928">
    <property type="entry name" value="Aconitase/3IPM_dehydase_swvl"/>
</dbReference>
<keyword evidence="5" id="KW-0479">Metal-binding</keyword>
<dbReference type="PROSITE" id="PS00450">
    <property type="entry name" value="ACONITASE_1"/>
    <property type="match status" value="1"/>
</dbReference>
<evidence type="ECO:0000256" key="4">
    <source>
        <dbReference type="ARBA" id="ARBA00022532"/>
    </source>
</evidence>
<evidence type="ECO:0000256" key="5">
    <source>
        <dbReference type="ARBA" id="ARBA00022723"/>
    </source>
</evidence>